<reference evidence="1" key="1">
    <citation type="submission" date="2022-07" db="EMBL/GenBank/DDBJ databases">
        <title>Genome Sequence of Lecanicillium saksenae.</title>
        <authorList>
            <person name="Buettner E."/>
        </authorList>
    </citation>
    <scope>NUCLEOTIDE SEQUENCE</scope>
    <source>
        <strain evidence="1">VT-O1</strain>
    </source>
</reference>
<sequence>MEPDIITEVEMSTESHSEGPQRWSLAQPFAEENRISPAHRRFLRSYTLSGAVQSILQARARSEERFREIIKEYIERDRTLVTESLADIQALQAHGRKLLTHHRSTTNLTTGRRCIQLAGFLDLCSACLSFDLPAELAGEEDRLPAAIGTMDEECTRRTLHEWIAMVKKRIIIDILVEDKLVGIPPPQSQLAFMNMGLCLADWTRMPQLADGTTILLGKVEASDERAGRTLRKPAATHENLVILKTYFRMLNHDSAYAVLERLVESGNIQLQSWGDLYYSTQRHEGKSLKSLHHFGLKLGCPSKKRSGERKCDAYKGERKEARETALYFTFDRNLNMENEEGMVYGNQTFDSSPVVLEFAQISASTPAARVDFLMSHTELMTSTARDNLAFDAMRLMTDFFPSGQDMPRADAFVRAGVLFQFCRELPQPSQQKLRDLVRQIDAQDLSDVSKAYWRCVQEQRIGLQEIAGRFQKCLTEPVLIEGFDNTGEKIQIKAHIPEQEARRKQSFKKLPKPLRDALGTELLENVNAVLATMTGQECEAALELISECGTIEIIAPIGYDEQGRANRRKIEEQIAGAQEEPSD</sequence>
<comment type="caution">
    <text evidence="1">The sequence shown here is derived from an EMBL/GenBank/DDBJ whole genome shotgun (WGS) entry which is preliminary data.</text>
</comment>
<dbReference type="EMBL" id="JANAKD010001273">
    <property type="protein sequence ID" value="KAJ3481279.1"/>
    <property type="molecule type" value="Genomic_DNA"/>
</dbReference>
<accession>A0ACC1QLQ4</accession>
<gene>
    <name evidence="1" type="ORF">NLG97_g7865</name>
</gene>
<proteinExistence type="predicted"/>
<protein>
    <submittedName>
        <fullName evidence="1">Uncharacterized protein</fullName>
    </submittedName>
</protein>
<evidence type="ECO:0000313" key="2">
    <source>
        <dbReference type="Proteomes" id="UP001148737"/>
    </source>
</evidence>
<evidence type="ECO:0000313" key="1">
    <source>
        <dbReference type="EMBL" id="KAJ3481279.1"/>
    </source>
</evidence>
<organism evidence="1 2">
    <name type="scientific">Lecanicillium saksenae</name>
    <dbReference type="NCBI Taxonomy" id="468837"/>
    <lineage>
        <taxon>Eukaryota</taxon>
        <taxon>Fungi</taxon>
        <taxon>Dikarya</taxon>
        <taxon>Ascomycota</taxon>
        <taxon>Pezizomycotina</taxon>
        <taxon>Sordariomycetes</taxon>
        <taxon>Hypocreomycetidae</taxon>
        <taxon>Hypocreales</taxon>
        <taxon>Cordycipitaceae</taxon>
        <taxon>Lecanicillium</taxon>
    </lineage>
</organism>
<keyword evidence="2" id="KW-1185">Reference proteome</keyword>
<dbReference type="Proteomes" id="UP001148737">
    <property type="component" value="Unassembled WGS sequence"/>
</dbReference>
<name>A0ACC1QLQ4_9HYPO</name>